<accession>A0AA41R6G7</accession>
<dbReference type="PANTHER" id="PTHR33445:SF2">
    <property type="entry name" value="ATP SYNTHASE SUBUNIT B', CHLOROPLASTIC"/>
    <property type="match status" value="1"/>
</dbReference>
<dbReference type="EMBL" id="JALJRB010000020">
    <property type="protein sequence ID" value="MCJ8502045.1"/>
    <property type="molecule type" value="Genomic_DNA"/>
</dbReference>
<evidence type="ECO:0000256" key="15">
    <source>
        <dbReference type="SAM" id="Phobius"/>
    </source>
</evidence>
<dbReference type="PANTHER" id="PTHR33445">
    <property type="entry name" value="ATP SYNTHASE SUBUNIT B', CHLOROPLASTIC"/>
    <property type="match status" value="1"/>
</dbReference>
<feature type="transmembrane region" description="Helical" evidence="15">
    <location>
        <begin position="6"/>
        <end position="30"/>
    </location>
</feature>
<dbReference type="Pfam" id="PF00430">
    <property type="entry name" value="ATP-synt_B"/>
    <property type="match status" value="1"/>
</dbReference>
<evidence type="ECO:0000256" key="4">
    <source>
        <dbReference type="ARBA" id="ARBA00022692"/>
    </source>
</evidence>
<reference evidence="16" key="1">
    <citation type="submission" date="2022-04" db="EMBL/GenBank/DDBJ databases">
        <title>Desulfatitalea alkaliphila sp. nov., a novel anaerobic sulfate-reducing bacterium isolated from terrestrial mud volcano, Taman Peninsula, Russia.</title>
        <authorList>
            <person name="Khomyakova M.A."/>
            <person name="Merkel A.Y."/>
            <person name="Slobodkin A.I."/>
        </authorList>
    </citation>
    <scope>NUCLEOTIDE SEQUENCE</scope>
    <source>
        <strain evidence="16">M08but</strain>
    </source>
</reference>
<organism evidence="16 17">
    <name type="scientific">Desulfatitalea alkaliphila</name>
    <dbReference type="NCBI Taxonomy" id="2929485"/>
    <lineage>
        <taxon>Bacteria</taxon>
        <taxon>Pseudomonadati</taxon>
        <taxon>Thermodesulfobacteriota</taxon>
        <taxon>Desulfobacteria</taxon>
        <taxon>Desulfobacterales</taxon>
        <taxon>Desulfosarcinaceae</taxon>
        <taxon>Desulfatitalea</taxon>
    </lineage>
</organism>
<comment type="caution">
    <text evidence="16">The sequence shown here is derived from an EMBL/GenBank/DDBJ whole genome shotgun (WGS) entry which is preliminary data.</text>
</comment>
<evidence type="ECO:0008006" key="18">
    <source>
        <dbReference type="Google" id="ProtNLM"/>
    </source>
</evidence>
<proteinExistence type="inferred from homology"/>
<comment type="subcellular location">
    <subcellularLocation>
        <location evidence="12">Endomembrane system</location>
        <topology evidence="12">Single-pass membrane protein</topology>
    </subcellularLocation>
</comment>
<keyword evidence="7 13" id="KW-0406">Ion transport</keyword>
<evidence type="ECO:0000256" key="13">
    <source>
        <dbReference type="RuleBase" id="RU003848"/>
    </source>
</evidence>
<dbReference type="RefSeq" id="WP_246911845.1">
    <property type="nucleotide sequence ID" value="NZ_JALJRB010000020.1"/>
</dbReference>
<evidence type="ECO:0000313" key="16">
    <source>
        <dbReference type="EMBL" id="MCJ8502045.1"/>
    </source>
</evidence>
<evidence type="ECO:0000313" key="17">
    <source>
        <dbReference type="Proteomes" id="UP001165427"/>
    </source>
</evidence>
<evidence type="ECO:0000256" key="5">
    <source>
        <dbReference type="ARBA" id="ARBA00022781"/>
    </source>
</evidence>
<evidence type="ECO:0000256" key="12">
    <source>
        <dbReference type="ARBA" id="ARBA00037847"/>
    </source>
</evidence>
<keyword evidence="9" id="KW-0066">ATP synthesis</keyword>
<dbReference type="AlphaFoldDB" id="A0AA41R6G7"/>
<evidence type="ECO:0000256" key="1">
    <source>
        <dbReference type="ARBA" id="ARBA00005513"/>
    </source>
</evidence>
<sequence>MQIESTIALISINATLIVQLVSFLIFLFIINRIMFKPLDQVKGSRAARMEALQQEIAAAEQEVHRMMDALAAEELKAKDEALGRQKALEEEAKQETSRIFDAVKAEIDQMKARTNEQVKAQIADVRQHLPEESLKLARAIMEQTLERSLTNETI</sequence>
<evidence type="ECO:0000256" key="8">
    <source>
        <dbReference type="ARBA" id="ARBA00023136"/>
    </source>
</evidence>
<evidence type="ECO:0000256" key="14">
    <source>
        <dbReference type="SAM" id="Coils"/>
    </source>
</evidence>
<keyword evidence="3 13" id="KW-0138">CF(0)</keyword>
<dbReference type="Proteomes" id="UP001165427">
    <property type="component" value="Unassembled WGS sequence"/>
</dbReference>
<dbReference type="GO" id="GO:0045259">
    <property type="term" value="C:proton-transporting ATP synthase complex"/>
    <property type="evidence" value="ECO:0007669"/>
    <property type="project" value="UniProtKB-KW"/>
</dbReference>
<evidence type="ECO:0000256" key="10">
    <source>
        <dbReference type="ARBA" id="ARBA00025198"/>
    </source>
</evidence>
<dbReference type="GO" id="GO:0012505">
    <property type="term" value="C:endomembrane system"/>
    <property type="evidence" value="ECO:0007669"/>
    <property type="project" value="UniProtKB-SubCell"/>
</dbReference>
<gene>
    <name evidence="16" type="ORF">MRX98_15790</name>
</gene>
<keyword evidence="17" id="KW-1185">Reference proteome</keyword>
<keyword evidence="8 15" id="KW-0472">Membrane</keyword>
<dbReference type="GO" id="GO:0046961">
    <property type="term" value="F:proton-transporting ATPase activity, rotational mechanism"/>
    <property type="evidence" value="ECO:0007669"/>
    <property type="project" value="TreeGrafter"/>
</dbReference>
<dbReference type="GO" id="GO:0015986">
    <property type="term" value="P:proton motive force-driven ATP synthesis"/>
    <property type="evidence" value="ECO:0007669"/>
    <property type="project" value="InterPro"/>
</dbReference>
<evidence type="ECO:0000256" key="11">
    <source>
        <dbReference type="ARBA" id="ARBA00025614"/>
    </source>
</evidence>
<keyword evidence="14" id="KW-0175">Coiled coil</keyword>
<comment type="function">
    <text evidence="11">Component of the F(0) channel, it forms part of the peripheral stalk, linking F(1) to F(0). The b'-subunit is a diverged and duplicated form of b found in plants and photosynthetic bacteria.</text>
</comment>
<feature type="coiled-coil region" evidence="14">
    <location>
        <begin position="42"/>
        <end position="98"/>
    </location>
</feature>
<keyword evidence="2 13" id="KW-0813">Transport</keyword>
<evidence type="ECO:0000256" key="7">
    <source>
        <dbReference type="ARBA" id="ARBA00023065"/>
    </source>
</evidence>
<evidence type="ECO:0000256" key="6">
    <source>
        <dbReference type="ARBA" id="ARBA00022989"/>
    </source>
</evidence>
<comment type="similarity">
    <text evidence="1 13">Belongs to the ATPase B chain family.</text>
</comment>
<dbReference type="InterPro" id="IPR002146">
    <property type="entry name" value="ATP_synth_b/b'su_bac/chlpt"/>
</dbReference>
<protein>
    <recommendedName>
        <fullName evidence="18">F-type ATPase subunit b</fullName>
    </recommendedName>
</protein>
<evidence type="ECO:0000256" key="2">
    <source>
        <dbReference type="ARBA" id="ARBA00022448"/>
    </source>
</evidence>
<keyword evidence="4 13" id="KW-0812">Transmembrane</keyword>
<keyword evidence="5 13" id="KW-0375">Hydrogen ion transport</keyword>
<comment type="function">
    <text evidence="10">F(1)F(0) ATP synthase produces ATP from ADP in the presence of a proton or sodium gradient. F-type ATPases consist of two structural domains, F(1) containing the extramembraneous catalytic core and F(0) containing the membrane proton channel, linked together by a central stalk and a peripheral stalk. During catalysis, ATP synthesis in the catalytic domain of F(1) is coupled via a rotary mechanism of the central stalk subunits to proton translocation.</text>
</comment>
<dbReference type="InterPro" id="IPR050059">
    <property type="entry name" value="ATP_synthase_B_chain"/>
</dbReference>
<name>A0AA41R6G7_9BACT</name>
<evidence type="ECO:0000256" key="3">
    <source>
        <dbReference type="ARBA" id="ARBA00022547"/>
    </source>
</evidence>
<keyword evidence="6 15" id="KW-1133">Transmembrane helix</keyword>
<evidence type="ECO:0000256" key="9">
    <source>
        <dbReference type="ARBA" id="ARBA00023310"/>
    </source>
</evidence>